<evidence type="ECO:0000256" key="5">
    <source>
        <dbReference type="SAM" id="MobiDB-lite"/>
    </source>
</evidence>
<evidence type="ECO:0000256" key="1">
    <source>
        <dbReference type="ARBA" id="ARBA00013260"/>
    </source>
</evidence>
<dbReference type="Pfam" id="PF01981">
    <property type="entry name" value="PTH2"/>
    <property type="match status" value="1"/>
</dbReference>
<dbReference type="NCBIfam" id="TIGR00283">
    <property type="entry name" value="arch_pth2"/>
    <property type="match status" value="1"/>
</dbReference>
<dbReference type="EC" id="3.1.1.29" evidence="1"/>
<dbReference type="Proteomes" id="UP000515158">
    <property type="component" value="Unplaced"/>
</dbReference>
<proteinExistence type="inferred from homology"/>
<dbReference type="PANTHER" id="PTHR12649:SF11">
    <property type="entry name" value="PEPTIDYL-TRNA HYDROLASE 2, MITOCHONDRIAL"/>
    <property type="match status" value="1"/>
</dbReference>
<organism evidence="8">
    <name type="scientific">Thrips palmi</name>
    <name type="common">Melon thrips</name>
    <dbReference type="NCBI Taxonomy" id="161013"/>
    <lineage>
        <taxon>Eukaryota</taxon>
        <taxon>Metazoa</taxon>
        <taxon>Ecdysozoa</taxon>
        <taxon>Arthropoda</taxon>
        <taxon>Hexapoda</taxon>
        <taxon>Insecta</taxon>
        <taxon>Pterygota</taxon>
        <taxon>Neoptera</taxon>
        <taxon>Paraneoptera</taxon>
        <taxon>Thysanoptera</taxon>
        <taxon>Terebrantia</taxon>
        <taxon>Thripoidea</taxon>
        <taxon>Thripidae</taxon>
        <taxon>Thrips</taxon>
    </lineage>
</organism>
<dbReference type="InterPro" id="IPR002833">
    <property type="entry name" value="PTH2"/>
</dbReference>
<keyword evidence="6" id="KW-1133">Transmembrane helix</keyword>
<dbReference type="NCBIfam" id="NF003314">
    <property type="entry name" value="PRK04322.1"/>
    <property type="match status" value="1"/>
</dbReference>
<dbReference type="InterPro" id="IPR023476">
    <property type="entry name" value="Pep_tRNA_hydro_II_dom_sf"/>
</dbReference>
<evidence type="ECO:0000256" key="2">
    <source>
        <dbReference type="ARBA" id="ARBA00022801"/>
    </source>
</evidence>
<dbReference type="FunCoup" id="A0A6P8Z4N2">
    <property type="interactions" value="2537"/>
</dbReference>
<evidence type="ECO:0000256" key="6">
    <source>
        <dbReference type="SAM" id="Phobius"/>
    </source>
</evidence>
<name>A0A6P8Z4N2_THRPL</name>
<feature type="region of interest" description="Disordered" evidence="5">
    <location>
        <begin position="42"/>
        <end position="68"/>
    </location>
</feature>
<dbReference type="SUPFAM" id="SSF102462">
    <property type="entry name" value="Peptidyl-tRNA hydrolase II"/>
    <property type="match status" value="1"/>
</dbReference>
<feature type="transmembrane region" description="Helical" evidence="6">
    <location>
        <begin position="12"/>
        <end position="37"/>
    </location>
</feature>
<dbReference type="GO" id="GO:0004045">
    <property type="term" value="F:peptidyl-tRNA hydrolase activity"/>
    <property type="evidence" value="ECO:0007669"/>
    <property type="project" value="UniProtKB-EC"/>
</dbReference>
<evidence type="ECO:0000313" key="8">
    <source>
        <dbReference type="RefSeq" id="XP_034247463.1"/>
    </source>
</evidence>
<keyword evidence="6" id="KW-0812">Transmembrane</keyword>
<feature type="compositionally biased region" description="Acidic residues" evidence="5">
    <location>
        <begin position="50"/>
        <end position="66"/>
    </location>
</feature>
<dbReference type="Gene3D" id="3.40.1490.10">
    <property type="entry name" value="Bit1"/>
    <property type="match status" value="1"/>
</dbReference>
<evidence type="ECO:0000256" key="3">
    <source>
        <dbReference type="ARBA" id="ARBA00038050"/>
    </source>
</evidence>
<comment type="similarity">
    <text evidence="3">Belongs to the PTH2 family.</text>
</comment>
<keyword evidence="6" id="KW-0472">Membrane</keyword>
<comment type="catalytic activity">
    <reaction evidence="4">
        <text>an N-acyl-L-alpha-aminoacyl-tRNA + H2O = an N-acyl-L-amino acid + a tRNA + H(+)</text>
        <dbReference type="Rhea" id="RHEA:54448"/>
        <dbReference type="Rhea" id="RHEA-COMP:10123"/>
        <dbReference type="Rhea" id="RHEA-COMP:13883"/>
        <dbReference type="ChEBI" id="CHEBI:15377"/>
        <dbReference type="ChEBI" id="CHEBI:15378"/>
        <dbReference type="ChEBI" id="CHEBI:59874"/>
        <dbReference type="ChEBI" id="CHEBI:78442"/>
        <dbReference type="ChEBI" id="CHEBI:138191"/>
        <dbReference type="EC" id="3.1.1.29"/>
    </reaction>
</comment>
<dbReference type="RefSeq" id="XP_034247463.1">
    <property type="nucleotide sequence ID" value="XM_034391572.1"/>
</dbReference>
<sequence>MTAAPEQLLSSYMMAAFSSAQFVTGLGLGVVLGVYLMSRKATKRASKQEDNEDSSDYTDDSSDDEGNDKVGADMKLILVVRNDLKMGKGKAAAQCAHAAVSAYEQARTRRPKTLKAWQRNGQPKIVVKCDSEEELLELAKRSKEMHLITSVIKDAGRTQISPGSRTVLGVGPATAKDINEVTGHLKLY</sequence>
<dbReference type="KEGG" id="tpal:117649119"/>
<keyword evidence="7" id="KW-1185">Reference proteome</keyword>
<evidence type="ECO:0000313" key="7">
    <source>
        <dbReference type="Proteomes" id="UP000515158"/>
    </source>
</evidence>
<protein>
    <recommendedName>
        <fullName evidence="1">peptidyl-tRNA hydrolase</fullName>
        <ecNumber evidence="1">3.1.1.29</ecNumber>
    </recommendedName>
</protein>
<dbReference type="GO" id="GO:0005829">
    <property type="term" value="C:cytosol"/>
    <property type="evidence" value="ECO:0007669"/>
    <property type="project" value="TreeGrafter"/>
</dbReference>
<dbReference type="FunFam" id="3.40.1490.10:FF:000001">
    <property type="entry name" value="Peptidyl-tRNA hydrolase 2"/>
    <property type="match status" value="1"/>
</dbReference>
<dbReference type="CDD" id="cd02430">
    <property type="entry name" value="PTH2"/>
    <property type="match status" value="1"/>
</dbReference>
<dbReference type="InParanoid" id="A0A6P8Z4N2"/>
<evidence type="ECO:0000256" key="4">
    <source>
        <dbReference type="ARBA" id="ARBA00048707"/>
    </source>
</evidence>
<dbReference type="AlphaFoldDB" id="A0A6P8Z4N2"/>
<reference evidence="8" key="1">
    <citation type="submission" date="2025-08" db="UniProtKB">
        <authorList>
            <consortium name="RefSeq"/>
        </authorList>
    </citation>
    <scope>IDENTIFICATION</scope>
    <source>
        <tissue evidence="8">Total insect</tissue>
    </source>
</reference>
<dbReference type="GeneID" id="117649119"/>
<dbReference type="PANTHER" id="PTHR12649">
    <property type="entry name" value="PEPTIDYL-TRNA HYDROLASE 2"/>
    <property type="match status" value="1"/>
</dbReference>
<gene>
    <name evidence="8" type="primary">LOC117649119</name>
</gene>
<keyword evidence="2" id="KW-0378">Hydrolase</keyword>
<accession>A0A6P8Z4N2</accession>
<dbReference type="OrthoDB" id="1733656at2759"/>